<evidence type="ECO:0000313" key="1">
    <source>
        <dbReference type="EMBL" id="CAD7652107.1"/>
    </source>
</evidence>
<proteinExistence type="predicted"/>
<accession>A0A7R9M246</accession>
<reference evidence="1" key="1">
    <citation type="submission" date="2020-11" db="EMBL/GenBank/DDBJ databases">
        <authorList>
            <person name="Tran Van P."/>
        </authorList>
    </citation>
    <scope>NUCLEOTIDE SEQUENCE</scope>
</reference>
<dbReference type="OrthoDB" id="6512177at2759"/>
<sequence>MESELIKWPIARHHFGLKDIEEIYDSNDWKNICLFRSNIKTSDHLTLLKKMRSNKVFQENCDQKTEKQMRKYYKRPEIVPSMLELTKSNWILVSQNYTGLQFKLIDPSPGTQALLMIQIRGENRIKAEPKEFCASRGCGSVEDTLRPNEMCMN</sequence>
<organism evidence="1">
    <name type="scientific">Oppiella nova</name>
    <dbReference type="NCBI Taxonomy" id="334625"/>
    <lineage>
        <taxon>Eukaryota</taxon>
        <taxon>Metazoa</taxon>
        <taxon>Ecdysozoa</taxon>
        <taxon>Arthropoda</taxon>
        <taxon>Chelicerata</taxon>
        <taxon>Arachnida</taxon>
        <taxon>Acari</taxon>
        <taxon>Acariformes</taxon>
        <taxon>Sarcoptiformes</taxon>
        <taxon>Oribatida</taxon>
        <taxon>Brachypylina</taxon>
        <taxon>Oppioidea</taxon>
        <taxon>Oppiidae</taxon>
        <taxon>Oppiella</taxon>
    </lineage>
</organism>
<dbReference type="Proteomes" id="UP000728032">
    <property type="component" value="Unassembled WGS sequence"/>
</dbReference>
<gene>
    <name evidence="1" type="ORF">ONB1V03_LOCUS8773</name>
</gene>
<dbReference type="EMBL" id="OC919979">
    <property type="protein sequence ID" value="CAD7652107.1"/>
    <property type="molecule type" value="Genomic_DNA"/>
</dbReference>
<protein>
    <submittedName>
        <fullName evidence="1">Uncharacterized protein</fullName>
    </submittedName>
</protein>
<evidence type="ECO:0000313" key="2">
    <source>
        <dbReference type="Proteomes" id="UP000728032"/>
    </source>
</evidence>
<dbReference type="AlphaFoldDB" id="A0A7R9M246"/>
<dbReference type="EMBL" id="CAJPVJ010005154">
    <property type="protein sequence ID" value="CAG2169294.1"/>
    <property type="molecule type" value="Genomic_DNA"/>
</dbReference>
<name>A0A7R9M246_9ACAR</name>
<keyword evidence="2" id="KW-1185">Reference proteome</keyword>